<sequence>MNTTTLPPSNTTTVKNTSSATSTTTSSNATTAALNATTSPASNATTTALTKTTQPTNTTTSVLTSTSAISSTTAASTQTTTSSTIATSTSTTASTTTAATTTINAACAQATVSIQLVQLSSDQIQVMPIGQNGPTGAQFNVILSQSNSVLFTQTTTGSTVSFSKLSPSTQYNIIVKQLSCPSNADTTNNVTTVGRLFSGEVRITNTQYTAEMSNTTSKAFTDFATNFTADMTNNLPAASKALVNAGRMLIKVNSLRSGSIITDYSIATNTADNLTVSNVQQAFSSALNSSSTFTVDPTSYKYAVLNACAPANPCSVYASCISINGEATCQCLSGFNDTSPSVPGRTCVDINECAASTSPCASLANCTNTIGSYQCQCYPGIQDGNPSNPGQQCIDPAVCFNSTTLCSQNTTCLDSKATICANKLAVPSGIKFNSWTFTTDLYNRSSAAYANLSAQFTGGVVSAMRVKLSDSTFNMIVVGFRPGSVIGYFMSTTQSSTLDANTIQAALTSVVSLLVSSNITNLVIVNTSISSSPDPYYGWRTAIIVVGVFLGVAALLAAVIAAVCYRSRRKFGSYKPSVNSDDIIQRGSYK</sequence>
<dbReference type="PROSITE" id="PS50026">
    <property type="entry name" value="EGF_3"/>
    <property type="match status" value="2"/>
</dbReference>
<dbReference type="PROSITE" id="PS00010">
    <property type="entry name" value="ASX_HYDROXYL"/>
    <property type="match status" value="1"/>
</dbReference>
<dbReference type="Pfam" id="PF01390">
    <property type="entry name" value="SEA"/>
    <property type="match status" value="1"/>
</dbReference>
<evidence type="ECO:0000313" key="12">
    <source>
        <dbReference type="Xenbase" id="XB-GENE-29094303"/>
    </source>
</evidence>
<dbReference type="Pfam" id="PF07645">
    <property type="entry name" value="EGF_CA"/>
    <property type="match status" value="1"/>
</dbReference>
<dbReference type="SMART" id="SM00181">
    <property type="entry name" value="EGF"/>
    <property type="match status" value="2"/>
</dbReference>
<evidence type="ECO:0000256" key="3">
    <source>
        <dbReference type="ARBA" id="ARBA00022737"/>
    </source>
</evidence>
<feature type="domain" description="EGF-like" evidence="9">
    <location>
        <begin position="349"/>
        <end position="387"/>
    </location>
</feature>
<keyword evidence="4" id="KW-1015">Disulfide bond</keyword>
<dbReference type="Xenbase" id="XB-GENE-29094303">
    <property type="gene designation" value="LOC116408576"/>
</dbReference>
<dbReference type="SUPFAM" id="SSF82671">
    <property type="entry name" value="SEA domain"/>
    <property type="match status" value="1"/>
</dbReference>
<dbReference type="AlphaFoldDB" id="A0A8J1J2F4"/>
<feature type="domain" description="EGF-like" evidence="9">
    <location>
        <begin position="304"/>
        <end position="341"/>
    </location>
</feature>
<evidence type="ECO:0000256" key="6">
    <source>
        <dbReference type="SAM" id="MobiDB-lite"/>
    </source>
</evidence>
<dbReference type="RefSeq" id="XP_031752033.1">
    <property type="nucleotide sequence ID" value="XM_031896173.1"/>
</dbReference>
<feature type="domain" description="SEA" evidence="8">
    <location>
        <begin position="193"/>
        <end position="307"/>
    </location>
</feature>
<reference evidence="11" key="1">
    <citation type="submission" date="2025-08" db="UniProtKB">
        <authorList>
            <consortium name="RefSeq"/>
        </authorList>
    </citation>
    <scope>IDENTIFICATION</scope>
    <source>
        <strain evidence="11">Nigerian</strain>
        <tissue evidence="11">Liver and blood</tissue>
    </source>
</reference>
<feature type="transmembrane region" description="Helical" evidence="7">
    <location>
        <begin position="537"/>
        <end position="565"/>
    </location>
</feature>
<organism evidence="10 11">
    <name type="scientific">Xenopus tropicalis</name>
    <name type="common">Western clawed frog</name>
    <name type="synonym">Silurana tropicalis</name>
    <dbReference type="NCBI Taxonomy" id="8364"/>
    <lineage>
        <taxon>Eukaryota</taxon>
        <taxon>Metazoa</taxon>
        <taxon>Chordata</taxon>
        <taxon>Craniata</taxon>
        <taxon>Vertebrata</taxon>
        <taxon>Euteleostomi</taxon>
        <taxon>Amphibia</taxon>
        <taxon>Batrachia</taxon>
        <taxon>Anura</taxon>
        <taxon>Pipoidea</taxon>
        <taxon>Pipidae</taxon>
        <taxon>Xenopodinae</taxon>
        <taxon>Xenopus</taxon>
        <taxon>Silurana</taxon>
    </lineage>
</organism>
<dbReference type="AGR" id="Xenbase:XB-GENE-29094303"/>
<keyword evidence="7" id="KW-0472">Membrane</keyword>
<keyword evidence="2" id="KW-0732">Signal</keyword>
<dbReference type="SUPFAM" id="SSF57196">
    <property type="entry name" value="EGF/Laminin"/>
    <property type="match status" value="1"/>
</dbReference>
<dbReference type="Proteomes" id="UP000008143">
    <property type="component" value="Chromosome 2"/>
</dbReference>
<protein>
    <submittedName>
        <fullName evidence="11">Cell wall protein DAN4-like</fullName>
    </submittedName>
</protein>
<dbReference type="InterPro" id="IPR000152">
    <property type="entry name" value="EGF-type_Asp/Asn_hydroxyl_site"/>
</dbReference>
<dbReference type="InterPro" id="IPR000082">
    <property type="entry name" value="SEA_dom"/>
</dbReference>
<accession>A0A8J1J2F4</accession>
<keyword evidence="10" id="KW-1185">Reference proteome</keyword>
<dbReference type="SMART" id="SM00179">
    <property type="entry name" value="EGF_CA"/>
    <property type="match status" value="2"/>
</dbReference>
<name>A0A8J1J2F4_XENTR</name>
<dbReference type="InterPro" id="IPR036364">
    <property type="entry name" value="SEA_dom_sf"/>
</dbReference>
<dbReference type="CDD" id="cd00054">
    <property type="entry name" value="EGF_CA"/>
    <property type="match status" value="2"/>
</dbReference>
<dbReference type="SUPFAM" id="SSF57184">
    <property type="entry name" value="Growth factor receptor domain"/>
    <property type="match status" value="1"/>
</dbReference>
<evidence type="ECO:0000256" key="5">
    <source>
        <dbReference type="PROSITE-ProRule" id="PRU00076"/>
    </source>
</evidence>
<dbReference type="PANTHER" id="PTHR24039">
    <property type="entry name" value="FIBRILLIN-RELATED"/>
    <property type="match status" value="1"/>
</dbReference>
<dbReference type="PROSITE" id="PS01187">
    <property type="entry name" value="EGF_CA"/>
    <property type="match status" value="1"/>
</dbReference>
<dbReference type="GeneID" id="116408576"/>
<dbReference type="OMA" id="PGLNDCS"/>
<dbReference type="PANTHER" id="PTHR24039:SF48">
    <property type="entry name" value="FIBRILLIN-2 ISOFORM X1-RELATED"/>
    <property type="match status" value="1"/>
</dbReference>
<dbReference type="GO" id="GO:0071944">
    <property type="term" value="C:cell periphery"/>
    <property type="evidence" value="ECO:0007669"/>
    <property type="project" value="UniProtKB-ARBA"/>
</dbReference>
<dbReference type="InterPro" id="IPR049883">
    <property type="entry name" value="NOTCH1_EGF-like"/>
</dbReference>
<keyword evidence="1 5" id="KW-0245">EGF-like domain</keyword>
<dbReference type="InterPro" id="IPR018097">
    <property type="entry name" value="EGF_Ca-bd_CS"/>
</dbReference>
<dbReference type="FunFam" id="2.10.25.10:FF:000038">
    <property type="entry name" value="Fibrillin 2"/>
    <property type="match status" value="1"/>
</dbReference>
<comment type="caution">
    <text evidence="5">Lacks conserved residue(s) required for the propagation of feature annotation.</text>
</comment>
<gene>
    <name evidence="11 12" type="primary">LOC116408576</name>
</gene>
<proteinExistence type="predicted"/>
<dbReference type="KEGG" id="xtr:116408576"/>
<evidence type="ECO:0000256" key="1">
    <source>
        <dbReference type="ARBA" id="ARBA00022536"/>
    </source>
</evidence>
<dbReference type="GO" id="GO:0005509">
    <property type="term" value="F:calcium ion binding"/>
    <property type="evidence" value="ECO:0007669"/>
    <property type="project" value="InterPro"/>
</dbReference>
<feature type="region of interest" description="Disordered" evidence="6">
    <location>
        <begin position="1"/>
        <end position="67"/>
    </location>
</feature>
<dbReference type="OrthoDB" id="10040649at2759"/>
<evidence type="ECO:0000256" key="2">
    <source>
        <dbReference type="ARBA" id="ARBA00022729"/>
    </source>
</evidence>
<keyword evidence="3" id="KW-0677">Repeat</keyword>
<dbReference type="InterPro" id="IPR000742">
    <property type="entry name" value="EGF"/>
</dbReference>
<keyword evidence="7" id="KW-0812">Transmembrane</keyword>
<evidence type="ECO:0000259" key="9">
    <source>
        <dbReference type="PROSITE" id="PS50026"/>
    </source>
</evidence>
<dbReference type="InterPro" id="IPR001881">
    <property type="entry name" value="EGF-like_Ca-bd_dom"/>
</dbReference>
<evidence type="ECO:0000313" key="11">
    <source>
        <dbReference type="RefSeq" id="XP_031752033.1"/>
    </source>
</evidence>
<evidence type="ECO:0000256" key="7">
    <source>
        <dbReference type="SAM" id="Phobius"/>
    </source>
</evidence>
<evidence type="ECO:0000259" key="8">
    <source>
        <dbReference type="PROSITE" id="PS50024"/>
    </source>
</evidence>
<dbReference type="PROSITE" id="PS50024">
    <property type="entry name" value="SEA"/>
    <property type="match status" value="1"/>
</dbReference>
<dbReference type="InterPro" id="IPR009030">
    <property type="entry name" value="Growth_fac_rcpt_cys_sf"/>
</dbReference>
<evidence type="ECO:0000256" key="4">
    <source>
        <dbReference type="ARBA" id="ARBA00023157"/>
    </source>
</evidence>
<keyword evidence="7" id="KW-1133">Transmembrane helix</keyword>
<evidence type="ECO:0000313" key="10">
    <source>
        <dbReference type="Proteomes" id="UP000008143"/>
    </source>
</evidence>
<dbReference type="Gene3D" id="2.10.25.10">
    <property type="entry name" value="Laminin"/>
    <property type="match status" value="2"/>
</dbReference>